<dbReference type="Proteomes" id="UP001223420">
    <property type="component" value="Unassembled WGS sequence"/>
</dbReference>
<gene>
    <name evidence="2" type="ORF">QO001_004338</name>
</gene>
<sequence length="849" mass="89579">MVCAAAEAAAGAKDFASLGLEFLAQDQSGIDFAQVPGLARTAIDVHGDWIAGPGWDSAVDSRAVILRRCFYLPAPASQVAVVIRSWRNTHAFRVGDPLIRPAAPDATVAGGPAIDRAESRLTRDGRIALGAQPLWYRHGLVPGRGLIFKGQIIAQGQTEGARAQVVFRDARGNQLPPPYPDTLATPAIPAFIDIPVHRAAYRFTLKVAPPPRAAALEIGFATWETGASLALTAAPEVLLDDDLRLANLADDADPGAEAFLPHLLARIGGAPAMVGGALAGSIRTYLDPARLAQVPTPLRSFIALRDGPDAPAWTGAALRLARRPAWTLPESVDWTADPFQSQAWRLAFQSLSWVAAAAESAERQVRDRAIAVAVSWSRANPWGQPADTLSLHPACMAMRLEALLGLLAVAAETDARAVEILGGEVLRHAFALAEILAQHTVAGSLLEVKVAAAVLAVGLVLPALPMARHWTGLATIALRSGVDALIDPGGVIVEPSYHRGLEILTLALVLLPVLSARSDLASLAGALDLRLAKAWAGLVALFEPDGTLPPFGDTPTHDDRSGWIERVAAAHPRPWMGRSAADQAERRGGPGPGASARSETLVHRRWADGPDWASFTADFSEQMRPQDHRDCTSFTFATGGLRWITEVGGSHSDSPGQHVAAARAHNVVIPDGREPTAGAGLSRAPFTVGAASVHLIDTDVHGPDYRHVRAFALLDDLSGLAVFDRFATPGRPLSLDGFLHLDPAVTVALDASGRVFGLWNDRRLHIVPHALAGQLGRVAVGRYSAGPQAPAPGGASAPNPPPQSSPVLSYAITGGWSVAGGLLIAASPESLRRLVRVVEDEAFRRPLTE</sequence>
<evidence type="ECO:0000313" key="2">
    <source>
        <dbReference type="EMBL" id="MDQ0545395.1"/>
    </source>
</evidence>
<dbReference type="InterPro" id="IPR008929">
    <property type="entry name" value="Chondroitin_lyas"/>
</dbReference>
<name>A0AAJ1WY18_9HYPH</name>
<evidence type="ECO:0000256" key="1">
    <source>
        <dbReference type="SAM" id="MobiDB-lite"/>
    </source>
</evidence>
<accession>A0AAJ1WY18</accession>
<feature type="region of interest" description="Disordered" evidence="1">
    <location>
        <begin position="575"/>
        <end position="601"/>
    </location>
</feature>
<dbReference type="RefSeq" id="WP_230367145.1">
    <property type="nucleotide sequence ID" value="NZ_JAJALK010000009.1"/>
</dbReference>
<comment type="caution">
    <text evidence="2">The sequence shown here is derived from an EMBL/GenBank/DDBJ whole genome shotgun (WGS) entry which is preliminary data.</text>
</comment>
<organism evidence="2 3">
    <name type="scientific">Methylobacterium brachiatum</name>
    <dbReference type="NCBI Taxonomy" id="269660"/>
    <lineage>
        <taxon>Bacteria</taxon>
        <taxon>Pseudomonadati</taxon>
        <taxon>Pseudomonadota</taxon>
        <taxon>Alphaproteobacteria</taxon>
        <taxon>Hyphomicrobiales</taxon>
        <taxon>Methylobacteriaceae</taxon>
        <taxon>Methylobacterium</taxon>
    </lineage>
</organism>
<proteinExistence type="predicted"/>
<evidence type="ECO:0008006" key="4">
    <source>
        <dbReference type="Google" id="ProtNLM"/>
    </source>
</evidence>
<dbReference type="AlphaFoldDB" id="A0AAJ1WY18"/>
<protein>
    <recommendedName>
        <fullName evidence="4">Heparinase II/III-like protein</fullName>
    </recommendedName>
</protein>
<dbReference type="Gene3D" id="2.70.98.70">
    <property type="match status" value="1"/>
</dbReference>
<dbReference type="EMBL" id="JAUSWL010000008">
    <property type="protein sequence ID" value="MDQ0545395.1"/>
    <property type="molecule type" value="Genomic_DNA"/>
</dbReference>
<dbReference type="Gene3D" id="1.50.10.100">
    <property type="entry name" value="Chondroitin AC/alginate lyase"/>
    <property type="match status" value="1"/>
</dbReference>
<evidence type="ECO:0000313" key="3">
    <source>
        <dbReference type="Proteomes" id="UP001223420"/>
    </source>
</evidence>
<reference evidence="2" key="1">
    <citation type="submission" date="2023-07" db="EMBL/GenBank/DDBJ databases">
        <title>Genomic Encyclopedia of Type Strains, Phase IV (KMG-IV): sequencing the most valuable type-strain genomes for metagenomic binning, comparative biology and taxonomic classification.</title>
        <authorList>
            <person name="Goeker M."/>
        </authorList>
    </citation>
    <scope>NUCLEOTIDE SEQUENCE</scope>
    <source>
        <strain evidence="2">DSM 19569</strain>
    </source>
</reference>